<dbReference type="SUPFAM" id="SSF52777">
    <property type="entry name" value="CoA-dependent acyltransferases"/>
    <property type="match status" value="6"/>
</dbReference>
<dbReference type="Gene3D" id="3.30.559.10">
    <property type="entry name" value="Chloramphenicol acetyltransferase-like domain"/>
    <property type="match status" value="3"/>
</dbReference>
<dbReference type="Proteomes" id="UP000010367">
    <property type="component" value="Chromosome"/>
</dbReference>
<dbReference type="Pfam" id="PF00668">
    <property type="entry name" value="Condensation"/>
    <property type="match status" value="3"/>
</dbReference>
<dbReference type="PANTHER" id="PTHR45527:SF1">
    <property type="entry name" value="FATTY ACID SYNTHASE"/>
    <property type="match status" value="1"/>
</dbReference>
<dbReference type="CDD" id="cd05930">
    <property type="entry name" value="A_NRPS"/>
    <property type="match status" value="1"/>
</dbReference>
<dbReference type="RefSeq" id="WP_015149444.1">
    <property type="nucleotide sequence ID" value="NC_019693.1"/>
</dbReference>
<reference evidence="7 8" key="1">
    <citation type="submission" date="2012-06" db="EMBL/GenBank/DDBJ databases">
        <title>Finished chromosome of genome of Oscillatoria acuminata PCC 6304.</title>
        <authorList>
            <consortium name="US DOE Joint Genome Institute"/>
            <person name="Gugger M."/>
            <person name="Coursin T."/>
            <person name="Rippka R."/>
            <person name="Tandeau De Marsac N."/>
            <person name="Huntemann M."/>
            <person name="Wei C.-L."/>
            <person name="Han J."/>
            <person name="Detter J.C."/>
            <person name="Han C."/>
            <person name="Tapia R."/>
            <person name="Davenport K."/>
            <person name="Daligault H."/>
            <person name="Erkkila T."/>
            <person name="Gu W."/>
            <person name="Munk A.C.C."/>
            <person name="Teshima H."/>
            <person name="Xu Y."/>
            <person name="Chain P."/>
            <person name="Chen A."/>
            <person name="Krypides N."/>
            <person name="Mavromatis K."/>
            <person name="Markowitz V."/>
            <person name="Szeto E."/>
            <person name="Ivanova N."/>
            <person name="Mikhailova N."/>
            <person name="Ovchinnikova G."/>
            <person name="Pagani I."/>
            <person name="Pati A."/>
            <person name="Goodwin L."/>
            <person name="Peters L."/>
            <person name="Pitluck S."/>
            <person name="Woyke T."/>
            <person name="Kerfeld C."/>
        </authorList>
    </citation>
    <scope>NUCLEOTIDE SEQUENCE [LARGE SCALE GENOMIC DNA]</scope>
    <source>
        <strain evidence="7 8">PCC 6304</strain>
    </source>
</reference>
<evidence type="ECO:0000256" key="1">
    <source>
        <dbReference type="ARBA" id="ARBA00001957"/>
    </source>
</evidence>
<dbReference type="InterPro" id="IPR000873">
    <property type="entry name" value="AMP-dep_synth/lig_dom"/>
</dbReference>
<dbReference type="InterPro" id="IPR045851">
    <property type="entry name" value="AMP-bd_C_sf"/>
</dbReference>
<evidence type="ECO:0000259" key="6">
    <source>
        <dbReference type="PROSITE" id="PS50075"/>
    </source>
</evidence>
<dbReference type="InterPro" id="IPR020806">
    <property type="entry name" value="PKS_PP-bd"/>
</dbReference>
<sequence length="2911" mass="323251">MINEIEGFRLSPQQKQVWQLQQLDNFAYCCQGMVQIAGKCDSGILKTAIGTVIQRHEILRTTFPCLPGMTLPVQAITTGEFQWHDPLDLSSCLPEDRDSKLAAYIQEIGQQPFNWEQGPLFHAAWVSLGVEQSVLIIRLPAVCADAQSLENLGSEIATTYRAICQGETLSDEPLQYADLAEWQNQLLESPETEIGANYWRQLEVAGLGTLKLPGELEGNSSRFQPQDYAVKLSGELTEKIAQFADNYEVKTQTVLLTAWLGLIQRFTGQETFTIGVLAEGRKYAELSTAIGAFAKVLPLNYSAGESATFAGILPVVHQAVAEGEKWQEYFTWETLSGLPPETAPFFPLAFEGRSKAQTYGDSQLSLTCDRPWWVGSRFKLKLSVQPDKEGLILVFDYDTNAFQIETIQRFGNQLICLLESIIATPEKPLSQLNLLTETERHQLLVQFNATHRDYNGYETIHQFIEERATATPDKIALIFSQETLTYGELNARANQLAGYLQQLGVNSQDLVGLYLERSLEMVVAILGILKAGAAYVPLDPAYPKERLGFMLENAQPSVLLTQASLTAELSEIPAKIVCLDSDRDAIAAQSAENATTPGGEIAYIIYTSGSTGKPKGVKISHRNLCHYVQAMGHALGIQRDDIYLHTASIAFSSSVRQLMVPLAAGATVNIATSQQRQDPLALFQEVKDRNVTVIDIVPSFWRNSTYALSHLEAQGRSHLLVNNLRLIVSASEPLRSDLPQIWRQEFQHPAQFINMFGQTETCGIVATYPIPDTLSEGIQIVPLGRAIANTQLYILDEFQQPVPIGVTGELYVGGWGVGQGYLNRPELTAEKFIPDPYHPDGKLYKTGDLTRYLPDGTIEFVGRRDYQVKIRGFRIELGEIESVLSEHPAVRDAVVVAREEGGEKRLVAYVTSDRPGELGRELRQFASQRLPDYMIPSTFAVLDSFPLTPNGKVNRQALPTPEELQGQSEAIAPRTPVEELLAGIWAQLLQRHPISREDNFFEVGGHSLLVTQLVSQIRDTFGVELPLRSLFETPTLAQLADCIETSLAAGEKLDIPEIVPVSKTGAVPLSFSQERLWFLEGLEPGTYNSAAAVRLQGQVNIPALEESFNEIARRHDTLRTRFVEGEGCVIQEIMPEVRITLPVISCEESQVPSLAVAWVQQPFDLTQPPLVRLTLFQLQPDEFILLFVIHHIVSDGWSMGVLIQELGTIYGAYSTGRISPLPALAVQYADFVLWQRQWLNQARLGAQMDYWKRQLGGDLPGLDLPTDYPRPGVQSFRGATQSLTLPIELSEALNTLSQQSGVTLYMTLLAAFQTLLYRYSGQSDIRVGTPIANRNRGEIEGLIGCFVNTLVLRTDLSGTPSFRELMGRVREVALGAYAHQDLPFEQLVEALQPSRTLSHSPIFQVMFVLQNAPMAELELPGLRLNLLELDSKKSRFDLTLAIAQTRQGLLATLEYSTDLFEAGTISRMLGHFQTLLESAVAGPDARISEMPMLTANEQAQLLHQWNDTAAEYPETACIHELIEAQVAKTPDAVAAVFEGQSLTYQELSDRASQLAQYLQSIGVQRNQAVALYVDRSLEMLVGLLGILKSGAAYLPLDPALPGDRLQYMLEHSQAGVILTQQHLISTLPSHQARVVCLDAMNPHPGRVGLYEQSPPARAEDLAYIIYTSGSTGRPKGVQLRHRSVVNFLTSMKREPGITCGDRLLAVTTLIFDIAALELFLPLTVGACVIIASREVATDGQQLASLLDSQQITVMQATPSTWRMLIESGWQGRPQLKILCGGEALPRLLADELCNRAGSVWNLYGPTETTIWSTLYPVTPGEETVSIGRAVANTQIYLLDQALQPVPVGIPGDLYIGGAGLAAGYLHQPELTSEKFIPSPFAENPEVKLYKTGDVARYRPDGTLEYIGRVDNQVKIRGFRIELGEIESVLAKNPEVRQGVVIAREDTPGDTWLVAYVVLHPQAEPNSSQWRQLLKQQLPDYMIPAAFVVLDTLPLTPNGKIDRKALPAPSRQGKEAHIAPATPLEQQLTEIWAQVLGLEQVGVEENFFELGGHSLLATQLISRIPHTFQVELPLRSLFESPTVREFASRISGATVTASFPLMPVSRNQNLPLSFAQQRLWFLEQLEPGTATYNIPAVLRLTGNLDEAALEASLNAVIDRHEALRTSFPAIDGQPIQAIAPQLRVNIVTLDLSEVASEDWEAEGVKTAVAESLKPFDLEQLPLLRVTLIQHEGDRLLVLVLHHIIADGWSMGVLIREIATLYDAFSTGKSVALPELPIQYADFAVWQRHVLQGEILEHKLAYWKQQLGGTLPVLNLPGSRSQLPISSRKGATYTFQIPAEVARGVQVLSHQENVTLFMTLLAGFQTLLYRYTQCDDVVVGTDLANRSSLETEGLIGFFINLLVLRTNLSGNPSFRELLTRVKQVTLDAYAHQDVPFEKLVETLRPDRQSTANPLFQVLFVLQNAPMPPLELSGLTLEPVAVDTGIARFDIALFLTETESGIAGKWQYNADKFEEGAIVKFSHHFVTLLSNISTQSDSRLDALDFIPESEREQQAMQKQARKSLKLKTFKAVQAQTVDLSPERLINTEYLTPGETFPLVITPRVSELDAVEWATHNREFIQTQLQQHGGILFRNFGLQTPGNFEQFAQGICPQLFGEYGDLPREGISGKVYGSTPYPADKAILFHNESSHLHCWPLKIWFFCAQPAQEGGETPIVDCRKVYQYLNPQIREKLAQKQLMYVRTFTEGLDVSWQEFFHTDERAVVENYCNQAGIRCQWLPDNGLRTEKIQPAIAKHPQTGEWVFFNQILLHHIGCLDVSVRESLLSLFGENKLPRNVYYGDGSAIEEETIAEIATLYENLAVTFSWQQGDVVMLDNMLAAHSRNPFVGPRKIVVAMGEMVQRADIQFPVMEEAHAQ</sequence>
<dbReference type="InterPro" id="IPR025110">
    <property type="entry name" value="AMP-bd_C"/>
</dbReference>
<dbReference type="OrthoDB" id="9778383at2"/>
<dbReference type="InterPro" id="IPR042099">
    <property type="entry name" value="ANL_N_sf"/>
</dbReference>
<dbReference type="FunFam" id="3.30.559.10:FF:000012">
    <property type="entry name" value="Non-ribosomal peptide synthetase"/>
    <property type="match status" value="1"/>
</dbReference>
<evidence type="ECO:0000313" key="8">
    <source>
        <dbReference type="Proteomes" id="UP000010367"/>
    </source>
</evidence>
<organism evidence="7 8">
    <name type="scientific">Oscillatoria acuminata PCC 6304</name>
    <dbReference type="NCBI Taxonomy" id="56110"/>
    <lineage>
        <taxon>Bacteria</taxon>
        <taxon>Bacillati</taxon>
        <taxon>Cyanobacteriota</taxon>
        <taxon>Cyanophyceae</taxon>
        <taxon>Oscillatoriophycideae</taxon>
        <taxon>Oscillatoriales</taxon>
        <taxon>Oscillatoriaceae</taxon>
        <taxon>Oscillatoria</taxon>
    </lineage>
</organism>
<dbReference type="FunFam" id="3.30.300.30:FF:000010">
    <property type="entry name" value="Enterobactin synthetase component F"/>
    <property type="match status" value="2"/>
</dbReference>
<name>K9TL11_9CYAN</name>
<dbReference type="NCBIfam" id="NF003417">
    <property type="entry name" value="PRK04813.1"/>
    <property type="match status" value="2"/>
</dbReference>
<dbReference type="GO" id="GO:0016491">
    <property type="term" value="F:oxidoreductase activity"/>
    <property type="evidence" value="ECO:0007669"/>
    <property type="project" value="UniProtKB-KW"/>
</dbReference>
<evidence type="ECO:0000256" key="4">
    <source>
        <dbReference type="ARBA" id="ARBA00022553"/>
    </source>
</evidence>
<keyword evidence="8" id="KW-1185">Reference proteome</keyword>
<dbReference type="InterPro" id="IPR006162">
    <property type="entry name" value="Ppantetheine_attach_site"/>
</dbReference>
<feature type="domain" description="Carrier" evidence="6">
    <location>
        <begin position="2018"/>
        <end position="2093"/>
    </location>
</feature>
<dbReference type="Pfam" id="PF13193">
    <property type="entry name" value="AMP-binding_C"/>
    <property type="match status" value="2"/>
</dbReference>
<evidence type="ECO:0000313" key="7">
    <source>
        <dbReference type="EMBL" id="AFY82811.1"/>
    </source>
</evidence>
<dbReference type="FunCoup" id="K9TL11">
    <property type="interactions" value="51"/>
</dbReference>
<dbReference type="InterPro" id="IPR023213">
    <property type="entry name" value="CAT-like_dom_sf"/>
</dbReference>
<keyword evidence="3" id="KW-0596">Phosphopantetheine</keyword>
<comment type="cofactor">
    <cofactor evidence="1">
        <name>pantetheine 4'-phosphate</name>
        <dbReference type="ChEBI" id="CHEBI:47942"/>
    </cofactor>
</comment>
<accession>K9TL11</accession>
<dbReference type="SUPFAM" id="SSF56801">
    <property type="entry name" value="Acetyl-CoA synthetase-like"/>
    <property type="match status" value="2"/>
</dbReference>
<protein>
    <submittedName>
        <fullName evidence="7">Amino acid adenylation enzyme/thioester reductase family protein</fullName>
    </submittedName>
</protein>
<dbReference type="KEGG" id="oac:Oscil6304_3233"/>
<dbReference type="GO" id="GO:0044550">
    <property type="term" value="P:secondary metabolite biosynthetic process"/>
    <property type="evidence" value="ECO:0007669"/>
    <property type="project" value="UniProtKB-ARBA"/>
</dbReference>
<dbReference type="InterPro" id="IPR003819">
    <property type="entry name" value="TauD/TfdA-like"/>
</dbReference>
<dbReference type="eggNOG" id="COG1020">
    <property type="taxonomic scope" value="Bacteria"/>
</dbReference>
<feature type="domain" description="Carrier" evidence="6">
    <location>
        <begin position="972"/>
        <end position="1047"/>
    </location>
</feature>
<dbReference type="STRING" id="56110.Oscil6304_3233"/>
<dbReference type="PROSITE" id="PS00012">
    <property type="entry name" value="PHOSPHOPANTETHEINE"/>
    <property type="match status" value="2"/>
</dbReference>
<dbReference type="Gene3D" id="3.60.130.10">
    <property type="entry name" value="Clavaminate synthase-like"/>
    <property type="match status" value="1"/>
</dbReference>
<dbReference type="HOGENOM" id="CLU_226431_0_0_3"/>
<dbReference type="InterPro" id="IPR001242">
    <property type="entry name" value="Condensation_dom"/>
</dbReference>
<evidence type="ECO:0000256" key="2">
    <source>
        <dbReference type="ARBA" id="ARBA00006432"/>
    </source>
</evidence>
<dbReference type="PATRIC" id="fig|56110.3.peg.3860"/>
<dbReference type="NCBIfam" id="TIGR01733">
    <property type="entry name" value="AA-adenyl-dom"/>
    <property type="match status" value="2"/>
</dbReference>
<dbReference type="SUPFAM" id="SSF51197">
    <property type="entry name" value="Clavaminate synthase-like"/>
    <property type="match status" value="1"/>
</dbReference>
<dbReference type="CDD" id="cd19531">
    <property type="entry name" value="LCL_NRPS-like"/>
    <property type="match status" value="2"/>
</dbReference>
<dbReference type="FunFam" id="3.40.50.12780:FF:000012">
    <property type="entry name" value="Non-ribosomal peptide synthetase"/>
    <property type="match status" value="2"/>
</dbReference>
<evidence type="ECO:0000256" key="3">
    <source>
        <dbReference type="ARBA" id="ARBA00022450"/>
    </source>
</evidence>
<dbReference type="Pfam" id="PF00550">
    <property type="entry name" value="PP-binding"/>
    <property type="match status" value="2"/>
</dbReference>
<dbReference type="GO" id="GO:0008610">
    <property type="term" value="P:lipid biosynthetic process"/>
    <property type="evidence" value="ECO:0007669"/>
    <property type="project" value="UniProtKB-ARBA"/>
</dbReference>
<dbReference type="Gene3D" id="2.30.38.10">
    <property type="entry name" value="Luciferase, Domain 3"/>
    <property type="match status" value="1"/>
</dbReference>
<dbReference type="CDD" id="cd12116">
    <property type="entry name" value="A_NRPS_Ta1_like"/>
    <property type="match status" value="1"/>
</dbReference>
<dbReference type="FunFam" id="3.40.50.980:FF:000001">
    <property type="entry name" value="Non-ribosomal peptide synthetase"/>
    <property type="match status" value="2"/>
</dbReference>
<dbReference type="InterPro" id="IPR036736">
    <property type="entry name" value="ACP-like_sf"/>
</dbReference>
<dbReference type="PROSITE" id="PS50075">
    <property type="entry name" value="CARRIER"/>
    <property type="match status" value="2"/>
</dbReference>
<dbReference type="SMART" id="SM00823">
    <property type="entry name" value="PKS_PP"/>
    <property type="match status" value="2"/>
</dbReference>
<dbReference type="GO" id="GO:0031177">
    <property type="term" value="F:phosphopantetheine binding"/>
    <property type="evidence" value="ECO:0007669"/>
    <property type="project" value="InterPro"/>
</dbReference>
<dbReference type="FunFam" id="1.10.1200.10:FF:000005">
    <property type="entry name" value="Nonribosomal peptide synthetase 1"/>
    <property type="match status" value="2"/>
</dbReference>
<dbReference type="Gene3D" id="3.30.559.30">
    <property type="entry name" value="Nonribosomal peptide synthetase, condensation domain"/>
    <property type="match status" value="3"/>
</dbReference>
<dbReference type="InterPro" id="IPR009081">
    <property type="entry name" value="PP-bd_ACP"/>
</dbReference>
<dbReference type="Gene3D" id="1.10.1200.10">
    <property type="entry name" value="ACP-like"/>
    <property type="match status" value="2"/>
</dbReference>
<keyword evidence="4" id="KW-0597">Phosphoprotein</keyword>
<dbReference type="InterPro" id="IPR042098">
    <property type="entry name" value="TauD-like_sf"/>
</dbReference>
<dbReference type="SUPFAM" id="SSF47336">
    <property type="entry name" value="ACP-like"/>
    <property type="match status" value="2"/>
</dbReference>
<keyword evidence="5" id="KW-0560">Oxidoreductase</keyword>
<proteinExistence type="inferred from homology"/>
<dbReference type="InParanoid" id="K9TL11"/>
<gene>
    <name evidence="7" type="ORF">Oscil6304_3233</name>
</gene>
<dbReference type="Pfam" id="PF00501">
    <property type="entry name" value="AMP-binding"/>
    <property type="match status" value="2"/>
</dbReference>
<dbReference type="InterPro" id="IPR020845">
    <property type="entry name" value="AMP-binding_CS"/>
</dbReference>
<dbReference type="GO" id="GO:0005829">
    <property type="term" value="C:cytosol"/>
    <property type="evidence" value="ECO:0007669"/>
    <property type="project" value="TreeGrafter"/>
</dbReference>
<dbReference type="PROSITE" id="PS00455">
    <property type="entry name" value="AMP_BINDING"/>
    <property type="match status" value="2"/>
</dbReference>
<dbReference type="Gene3D" id="3.40.50.980">
    <property type="match status" value="2"/>
</dbReference>
<dbReference type="GO" id="GO:0043041">
    <property type="term" value="P:amino acid activation for nonribosomal peptide biosynthetic process"/>
    <property type="evidence" value="ECO:0007669"/>
    <property type="project" value="TreeGrafter"/>
</dbReference>
<dbReference type="Pfam" id="PF02668">
    <property type="entry name" value="TauD"/>
    <property type="match status" value="1"/>
</dbReference>
<dbReference type="PANTHER" id="PTHR45527">
    <property type="entry name" value="NONRIBOSOMAL PEPTIDE SYNTHETASE"/>
    <property type="match status" value="1"/>
</dbReference>
<dbReference type="EMBL" id="CP003607">
    <property type="protein sequence ID" value="AFY82811.1"/>
    <property type="molecule type" value="Genomic_DNA"/>
</dbReference>
<dbReference type="InterPro" id="IPR010071">
    <property type="entry name" value="AA_adenyl_dom"/>
</dbReference>
<dbReference type="FunFam" id="2.30.38.10:FF:000001">
    <property type="entry name" value="Non-ribosomal peptide synthetase PvdI"/>
    <property type="match status" value="2"/>
</dbReference>
<dbReference type="Gene3D" id="3.40.50.12780">
    <property type="entry name" value="N-terminal domain of ligase-like"/>
    <property type="match status" value="1"/>
</dbReference>
<comment type="similarity">
    <text evidence="2">Belongs to the ATP-dependent AMP-binding enzyme family.</text>
</comment>
<evidence type="ECO:0000256" key="5">
    <source>
        <dbReference type="ARBA" id="ARBA00023002"/>
    </source>
</evidence>
<dbReference type="Gene3D" id="3.30.300.30">
    <property type="match status" value="2"/>
</dbReference>